<dbReference type="PROSITE" id="PS00475">
    <property type="entry name" value="RIBOSOMAL_L15"/>
    <property type="match status" value="1"/>
</dbReference>
<sequence>LKSPESIKKRKRVGRGNSSGHGTTSGRGTKGQLSRSGGKTRIGFEGGQMPLQRRLPHLKGFKNTRKKINNIINVWQLENLKDGSVVDYDFLKKNGLIMKKSNPVKILGNGKLTKKITVKANYFSRSAAAKIEKAGGKVEVI</sequence>
<accession>X1CN23</accession>
<dbReference type="InterPro" id="IPR030878">
    <property type="entry name" value="Ribosomal_uL15"/>
</dbReference>
<keyword evidence="3" id="KW-0687">Ribonucleoprotein</keyword>
<dbReference type="HAMAP" id="MF_01341">
    <property type="entry name" value="Ribosomal_uL15"/>
    <property type="match status" value="1"/>
</dbReference>
<feature type="region of interest" description="Disordered" evidence="4">
    <location>
        <begin position="1"/>
        <end position="48"/>
    </location>
</feature>
<feature type="non-terminal residue" evidence="6">
    <location>
        <position position="1"/>
    </location>
</feature>
<dbReference type="EMBL" id="BART01020956">
    <property type="protein sequence ID" value="GAG94362.1"/>
    <property type="molecule type" value="Genomic_DNA"/>
</dbReference>
<protein>
    <recommendedName>
        <fullName evidence="5">Large ribosomal subunit protein uL15/eL18 domain-containing protein</fullName>
    </recommendedName>
</protein>
<dbReference type="InterPro" id="IPR001196">
    <property type="entry name" value="Ribosomal_uL15_CS"/>
</dbReference>
<dbReference type="InterPro" id="IPR036227">
    <property type="entry name" value="Ribosomal_uL15/eL18_sf"/>
</dbReference>
<dbReference type="SUPFAM" id="SSF52080">
    <property type="entry name" value="Ribosomal proteins L15p and L18e"/>
    <property type="match status" value="1"/>
</dbReference>
<evidence type="ECO:0000256" key="1">
    <source>
        <dbReference type="ARBA" id="ARBA00007320"/>
    </source>
</evidence>
<evidence type="ECO:0000313" key="6">
    <source>
        <dbReference type="EMBL" id="GAG94362.1"/>
    </source>
</evidence>
<feature type="domain" description="Large ribosomal subunit protein uL15/eL18" evidence="5">
    <location>
        <begin position="72"/>
        <end position="139"/>
    </location>
</feature>
<dbReference type="GO" id="GO:0003735">
    <property type="term" value="F:structural constituent of ribosome"/>
    <property type="evidence" value="ECO:0007669"/>
    <property type="project" value="InterPro"/>
</dbReference>
<proteinExistence type="inferred from homology"/>
<dbReference type="Pfam" id="PF00828">
    <property type="entry name" value="Ribosomal_L27A"/>
    <property type="match status" value="1"/>
</dbReference>
<feature type="compositionally biased region" description="Gly residues" evidence="4">
    <location>
        <begin position="17"/>
        <end position="29"/>
    </location>
</feature>
<name>X1CN23_9ZZZZ</name>
<dbReference type="Gene3D" id="3.100.10.10">
    <property type="match status" value="1"/>
</dbReference>
<dbReference type="InterPro" id="IPR021131">
    <property type="entry name" value="Ribosomal_uL15/eL18"/>
</dbReference>
<reference evidence="6" key="1">
    <citation type="journal article" date="2014" name="Front. Microbiol.">
        <title>High frequency of phylogenetically diverse reductive dehalogenase-homologous genes in deep subseafloor sedimentary metagenomes.</title>
        <authorList>
            <person name="Kawai M."/>
            <person name="Futagami T."/>
            <person name="Toyoda A."/>
            <person name="Takaki Y."/>
            <person name="Nishi S."/>
            <person name="Hori S."/>
            <person name="Arai W."/>
            <person name="Tsubouchi T."/>
            <person name="Morono Y."/>
            <person name="Uchiyama I."/>
            <person name="Ito T."/>
            <person name="Fujiyama A."/>
            <person name="Inagaki F."/>
            <person name="Takami H."/>
        </authorList>
    </citation>
    <scope>NUCLEOTIDE SEQUENCE</scope>
    <source>
        <strain evidence="6">Expedition CK06-06</strain>
    </source>
</reference>
<evidence type="ECO:0000256" key="2">
    <source>
        <dbReference type="ARBA" id="ARBA00022980"/>
    </source>
</evidence>
<organism evidence="6">
    <name type="scientific">marine sediment metagenome</name>
    <dbReference type="NCBI Taxonomy" id="412755"/>
    <lineage>
        <taxon>unclassified sequences</taxon>
        <taxon>metagenomes</taxon>
        <taxon>ecological metagenomes</taxon>
    </lineage>
</organism>
<comment type="caution">
    <text evidence="6">The sequence shown here is derived from an EMBL/GenBank/DDBJ whole genome shotgun (WGS) entry which is preliminary data.</text>
</comment>
<dbReference type="AlphaFoldDB" id="X1CN23"/>
<dbReference type="InterPro" id="IPR005749">
    <property type="entry name" value="Ribosomal_uL15_bac-type"/>
</dbReference>
<gene>
    <name evidence="6" type="ORF">S01H4_38799</name>
</gene>
<evidence type="ECO:0000256" key="4">
    <source>
        <dbReference type="SAM" id="MobiDB-lite"/>
    </source>
</evidence>
<dbReference type="GO" id="GO:0006412">
    <property type="term" value="P:translation"/>
    <property type="evidence" value="ECO:0007669"/>
    <property type="project" value="InterPro"/>
</dbReference>
<dbReference type="NCBIfam" id="TIGR01071">
    <property type="entry name" value="rplO_bact"/>
    <property type="match status" value="1"/>
</dbReference>
<dbReference type="PANTHER" id="PTHR12934:SF11">
    <property type="entry name" value="LARGE RIBOSOMAL SUBUNIT PROTEIN UL15M"/>
    <property type="match status" value="1"/>
</dbReference>
<dbReference type="GO" id="GO:0022625">
    <property type="term" value="C:cytosolic large ribosomal subunit"/>
    <property type="evidence" value="ECO:0007669"/>
    <property type="project" value="TreeGrafter"/>
</dbReference>
<evidence type="ECO:0000259" key="5">
    <source>
        <dbReference type="Pfam" id="PF00828"/>
    </source>
</evidence>
<keyword evidence="2" id="KW-0689">Ribosomal protein</keyword>
<comment type="similarity">
    <text evidence="1">Belongs to the universal ribosomal protein uL15 family.</text>
</comment>
<dbReference type="PANTHER" id="PTHR12934">
    <property type="entry name" value="50S RIBOSOMAL PROTEIN L15"/>
    <property type="match status" value="1"/>
</dbReference>
<evidence type="ECO:0000256" key="3">
    <source>
        <dbReference type="ARBA" id="ARBA00023274"/>
    </source>
</evidence>